<keyword evidence="2" id="KW-0378">Hydrolase</keyword>
<dbReference type="AlphaFoldDB" id="A0A383F3V5"/>
<evidence type="ECO:0000256" key="3">
    <source>
        <dbReference type="ARBA" id="ARBA00023145"/>
    </source>
</evidence>
<dbReference type="InterPro" id="IPR051792">
    <property type="entry name" value="GGT_bact"/>
</dbReference>
<keyword evidence="3" id="KW-0865">Zymogen</keyword>
<proteinExistence type="predicted"/>
<dbReference type="EMBL" id="UINC01231202">
    <property type="protein sequence ID" value="SVE63639.1"/>
    <property type="molecule type" value="Genomic_DNA"/>
</dbReference>
<dbReference type="InterPro" id="IPR029055">
    <property type="entry name" value="Ntn_hydrolases_N"/>
</dbReference>
<dbReference type="SUPFAM" id="SSF56235">
    <property type="entry name" value="N-terminal nucleophile aminohydrolases (Ntn hydrolases)"/>
    <property type="match status" value="1"/>
</dbReference>
<dbReference type="InterPro" id="IPR043138">
    <property type="entry name" value="GGT_lsub"/>
</dbReference>
<dbReference type="Gene3D" id="3.60.20.40">
    <property type="match status" value="1"/>
</dbReference>
<evidence type="ECO:0008006" key="5">
    <source>
        <dbReference type="Google" id="ProtNLM"/>
    </source>
</evidence>
<evidence type="ECO:0000256" key="1">
    <source>
        <dbReference type="ARBA" id="ARBA00022679"/>
    </source>
</evidence>
<dbReference type="PANTHER" id="PTHR43199">
    <property type="entry name" value="GLUTATHIONE HYDROLASE"/>
    <property type="match status" value="1"/>
</dbReference>
<keyword evidence="1" id="KW-0808">Transferase</keyword>
<dbReference type="GO" id="GO:0016787">
    <property type="term" value="F:hydrolase activity"/>
    <property type="evidence" value="ECO:0007669"/>
    <property type="project" value="UniProtKB-KW"/>
</dbReference>
<dbReference type="PANTHER" id="PTHR43199:SF1">
    <property type="entry name" value="GLUTATHIONE HYDROLASE PROENZYME"/>
    <property type="match status" value="1"/>
</dbReference>
<evidence type="ECO:0000256" key="2">
    <source>
        <dbReference type="ARBA" id="ARBA00022801"/>
    </source>
</evidence>
<dbReference type="Pfam" id="PF01019">
    <property type="entry name" value="G_glu_transpept"/>
    <property type="match status" value="1"/>
</dbReference>
<dbReference type="Gene3D" id="1.10.246.130">
    <property type="match status" value="1"/>
</dbReference>
<reference evidence="4" key="1">
    <citation type="submission" date="2018-05" db="EMBL/GenBank/DDBJ databases">
        <authorList>
            <person name="Lanie J.A."/>
            <person name="Ng W.-L."/>
            <person name="Kazmierczak K.M."/>
            <person name="Andrzejewski T.M."/>
            <person name="Davidsen T.M."/>
            <person name="Wayne K.J."/>
            <person name="Tettelin H."/>
            <person name="Glass J.I."/>
            <person name="Rusch D."/>
            <person name="Podicherti R."/>
            <person name="Tsui H.-C.T."/>
            <person name="Winkler M.E."/>
        </authorList>
    </citation>
    <scope>NUCLEOTIDE SEQUENCE</scope>
</reference>
<dbReference type="GO" id="GO:0016740">
    <property type="term" value="F:transferase activity"/>
    <property type="evidence" value="ECO:0007669"/>
    <property type="project" value="UniProtKB-KW"/>
</dbReference>
<sequence>MIEISKLCVADRVEYAGDPKFIIAPLKQLLSTKYANRQKSRLNLDQAQAVAGDRYVKDRPINSLSPGEIFAKEGGLTTHFSVVDKDRNAISVTQTLGGGFGTGAALSDTGIFLNNMGSYFDEEGSSPNVIAPGKEVDFVVAPTQVYHKGQLVLSIGTPGGYGILHTTPQILNNILNYNMNIQQAIEVPRFRLGSGLNVDIEDRFGEKILEQLNKKGHKLNNVGPWSRT</sequence>
<organism evidence="4">
    <name type="scientific">marine metagenome</name>
    <dbReference type="NCBI Taxonomy" id="408172"/>
    <lineage>
        <taxon>unclassified sequences</taxon>
        <taxon>metagenomes</taxon>
        <taxon>ecological metagenomes</taxon>
    </lineage>
</organism>
<evidence type="ECO:0000313" key="4">
    <source>
        <dbReference type="EMBL" id="SVE63639.1"/>
    </source>
</evidence>
<accession>A0A383F3V5</accession>
<gene>
    <name evidence="4" type="ORF">METZ01_LOCUS516493</name>
</gene>
<dbReference type="InterPro" id="IPR043137">
    <property type="entry name" value="GGT_ssub_C"/>
</dbReference>
<feature type="non-terminal residue" evidence="4">
    <location>
        <position position="228"/>
    </location>
</feature>
<protein>
    <recommendedName>
        <fullName evidence="5">Gamma-glutamyltranspeptidase</fullName>
    </recommendedName>
</protein>
<name>A0A383F3V5_9ZZZZ</name>
<dbReference type="PRINTS" id="PR01210">
    <property type="entry name" value="GGTRANSPTASE"/>
</dbReference>